<evidence type="ECO:0000313" key="2">
    <source>
        <dbReference type="Proteomes" id="UP000700596"/>
    </source>
</evidence>
<dbReference type="EMBL" id="JAGMWT010000012">
    <property type="protein sequence ID" value="KAH7119157.1"/>
    <property type="molecule type" value="Genomic_DNA"/>
</dbReference>
<comment type="caution">
    <text evidence="1">The sequence shown here is derived from an EMBL/GenBank/DDBJ whole genome shotgun (WGS) entry which is preliminary data.</text>
</comment>
<protein>
    <submittedName>
        <fullName evidence="1">Uncharacterized protein</fullName>
    </submittedName>
</protein>
<keyword evidence="2" id="KW-1185">Reference proteome</keyword>
<dbReference type="AlphaFoldDB" id="A0A9P9DHM5"/>
<dbReference type="Proteomes" id="UP000700596">
    <property type="component" value="Unassembled WGS sequence"/>
</dbReference>
<gene>
    <name evidence="1" type="ORF">B0J11DRAFT_87518</name>
</gene>
<accession>A0A9P9DHM5</accession>
<reference evidence="1" key="1">
    <citation type="journal article" date="2021" name="Nat. Commun.">
        <title>Genetic determinants of endophytism in the Arabidopsis root mycobiome.</title>
        <authorList>
            <person name="Mesny F."/>
            <person name="Miyauchi S."/>
            <person name="Thiergart T."/>
            <person name="Pickel B."/>
            <person name="Atanasova L."/>
            <person name="Karlsson M."/>
            <person name="Huettel B."/>
            <person name="Barry K.W."/>
            <person name="Haridas S."/>
            <person name="Chen C."/>
            <person name="Bauer D."/>
            <person name="Andreopoulos W."/>
            <person name="Pangilinan J."/>
            <person name="LaButti K."/>
            <person name="Riley R."/>
            <person name="Lipzen A."/>
            <person name="Clum A."/>
            <person name="Drula E."/>
            <person name="Henrissat B."/>
            <person name="Kohler A."/>
            <person name="Grigoriev I.V."/>
            <person name="Martin F.M."/>
            <person name="Hacquard S."/>
        </authorList>
    </citation>
    <scope>NUCLEOTIDE SEQUENCE</scope>
    <source>
        <strain evidence="1">MPI-CAGE-CH-0243</strain>
    </source>
</reference>
<sequence>MESQAFNLPSLTWSSLPSLPRPAHANCPAPQSTRGHIQTSSFTTHQCPFFLFPQGSRLKAQGSRLKTQDSRESSCLPVCLPAHALAYVGTSTCTDRRRPQCVLLGITYNTLSLLEIPKSPPQFILLTGSPHTHGMASARRGIPTLLLQGLG</sequence>
<evidence type="ECO:0000313" key="1">
    <source>
        <dbReference type="EMBL" id="KAH7119157.1"/>
    </source>
</evidence>
<name>A0A9P9DHM5_9PLEO</name>
<organism evidence="1 2">
    <name type="scientific">Dendryphion nanum</name>
    <dbReference type="NCBI Taxonomy" id="256645"/>
    <lineage>
        <taxon>Eukaryota</taxon>
        <taxon>Fungi</taxon>
        <taxon>Dikarya</taxon>
        <taxon>Ascomycota</taxon>
        <taxon>Pezizomycotina</taxon>
        <taxon>Dothideomycetes</taxon>
        <taxon>Pleosporomycetidae</taxon>
        <taxon>Pleosporales</taxon>
        <taxon>Torulaceae</taxon>
        <taxon>Dendryphion</taxon>
    </lineage>
</organism>
<proteinExistence type="predicted"/>